<dbReference type="EMBL" id="NMPR01000029">
    <property type="protein sequence ID" value="KAA8633942.1"/>
    <property type="molecule type" value="Genomic_DNA"/>
</dbReference>
<protein>
    <submittedName>
        <fullName evidence="1">Uncharacterized protein</fullName>
    </submittedName>
</protein>
<dbReference type="AlphaFoldDB" id="A0A8S9A0T0"/>
<gene>
    <name evidence="1" type="ORF">SMACR_07651</name>
</gene>
<evidence type="ECO:0000313" key="2">
    <source>
        <dbReference type="Proteomes" id="UP000433876"/>
    </source>
</evidence>
<organism evidence="1 2">
    <name type="scientific">Sordaria macrospora</name>
    <dbReference type="NCBI Taxonomy" id="5147"/>
    <lineage>
        <taxon>Eukaryota</taxon>
        <taxon>Fungi</taxon>
        <taxon>Dikarya</taxon>
        <taxon>Ascomycota</taxon>
        <taxon>Pezizomycotina</taxon>
        <taxon>Sordariomycetes</taxon>
        <taxon>Sordariomycetidae</taxon>
        <taxon>Sordariales</taxon>
        <taxon>Sordariaceae</taxon>
        <taxon>Sordaria</taxon>
    </lineage>
</organism>
<name>A0A8S9A0T0_SORMA</name>
<evidence type="ECO:0000313" key="1">
    <source>
        <dbReference type="EMBL" id="KAA8633942.1"/>
    </source>
</evidence>
<accession>A0A8S9A0T0</accession>
<dbReference type="VEuPathDB" id="FungiDB:SMAC_07651"/>
<dbReference type="Proteomes" id="UP000433876">
    <property type="component" value="Unassembled WGS sequence"/>
</dbReference>
<sequence>MGDPCTGLSDPRTPGKKYLRGGDYGECRRCPKFDTRLAYVDSELLKATNPTDAWIKEIQQAKQQNLFLKERVFLLKGPLCNGGLDFNADNQLRNFQETPESAANNGEKRAKNLDSLMRTLTGSGNVKLMRRPTRFELQDVDKKNAKFVDLREPVDL</sequence>
<comment type="caution">
    <text evidence="1">The sequence shown here is derived from an EMBL/GenBank/DDBJ whole genome shotgun (WGS) entry which is preliminary data.</text>
</comment>
<reference evidence="1 2" key="1">
    <citation type="submission" date="2017-07" db="EMBL/GenBank/DDBJ databases">
        <title>Genome sequence of the Sordaria macrospora wild type strain R19027.</title>
        <authorList>
            <person name="Nowrousian M."/>
            <person name="Teichert I."/>
            <person name="Kueck U."/>
        </authorList>
    </citation>
    <scope>NUCLEOTIDE SEQUENCE [LARGE SCALE GENOMIC DNA]</scope>
    <source>
        <strain evidence="1 2">R19027</strain>
        <tissue evidence="1">Mycelium</tissue>
    </source>
</reference>
<proteinExistence type="predicted"/>